<dbReference type="Proteomes" id="UP000005239">
    <property type="component" value="Unassembled WGS sequence"/>
</dbReference>
<dbReference type="PROSITE" id="PS50097">
    <property type="entry name" value="BTB"/>
    <property type="match status" value="1"/>
</dbReference>
<keyword evidence="4" id="KW-1185">Reference proteome</keyword>
<reference evidence="4" key="1">
    <citation type="journal article" date="2008" name="Nat. Genet.">
        <title>The Pristionchus pacificus genome provides a unique perspective on nematode lifestyle and parasitism.</title>
        <authorList>
            <person name="Dieterich C."/>
            <person name="Clifton S.W."/>
            <person name="Schuster L.N."/>
            <person name="Chinwalla A."/>
            <person name="Delehaunty K."/>
            <person name="Dinkelacker I."/>
            <person name="Fulton L."/>
            <person name="Fulton R."/>
            <person name="Godfrey J."/>
            <person name="Minx P."/>
            <person name="Mitreva M."/>
            <person name="Roeseler W."/>
            <person name="Tian H."/>
            <person name="Witte H."/>
            <person name="Yang S.P."/>
            <person name="Wilson R.K."/>
            <person name="Sommer R.J."/>
        </authorList>
    </citation>
    <scope>NUCLEOTIDE SEQUENCE [LARGE SCALE GENOMIC DNA]</scope>
    <source>
        <strain evidence="4">PS312</strain>
    </source>
</reference>
<gene>
    <name evidence="3" type="primary">WBGene00116465</name>
</gene>
<feature type="compositionally biased region" description="Basic and acidic residues" evidence="2">
    <location>
        <begin position="353"/>
        <end position="365"/>
    </location>
</feature>
<sequence length="398" mass="45687">MVKLSCLNFKAFYQFSLRMSEADETSALRAQIKTLQNDLNDVRAENSLLKMKVHANEPLTQPQPLHTREMKVEFKTGITEMRSTAHNADGVEISVKLEKIVKITRDSAYERNLKFAVTLYVKNLDPGMKKFALTTMEVKERERYSHDHRRLTTLMKPATQRFVLCSSGEAEEAGHKKTFLSQQSESASTVEFVVVVTLAVQSIASMDLDDGSTTAVIVKGKEFSVSAQYLSLWSAYFRAYFNADMKEKKTGKYPIKDKDITPEDFEELLMLTRRVELFLIDFERNELERAGVFRLATDTFSLKLVQSTLLHRWRDSNLLQCELLKTVEYEKLKTETKALINERFAQACIKKDAHSSAESSHHEDSMGDDDDEDEDSPYFDEAEDDDYLNDSDDPYNLH</sequence>
<organism evidence="3 4">
    <name type="scientific">Pristionchus pacificus</name>
    <name type="common">Parasitic nematode worm</name>
    <dbReference type="NCBI Taxonomy" id="54126"/>
    <lineage>
        <taxon>Eukaryota</taxon>
        <taxon>Metazoa</taxon>
        <taxon>Ecdysozoa</taxon>
        <taxon>Nematoda</taxon>
        <taxon>Chromadorea</taxon>
        <taxon>Rhabditida</taxon>
        <taxon>Rhabditina</taxon>
        <taxon>Diplogasteromorpha</taxon>
        <taxon>Diplogasteroidea</taxon>
        <taxon>Neodiplogasteridae</taxon>
        <taxon>Pristionchus</taxon>
    </lineage>
</organism>
<dbReference type="InterPro" id="IPR011333">
    <property type="entry name" value="SKP1/BTB/POZ_sf"/>
</dbReference>
<accession>A0A2A6C008</accession>
<dbReference type="PANTHER" id="PTHR22744">
    <property type="entry name" value="HELIX LOOP HELIX PROTEIN 21-RELATED"/>
    <property type="match status" value="1"/>
</dbReference>
<dbReference type="CDD" id="cd18186">
    <property type="entry name" value="BTB_POZ_ZBTB_KLHL-like"/>
    <property type="match status" value="1"/>
</dbReference>
<proteinExistence type="predicted"/>
<feature type="region of interest" description="Disordered" evidence="2">
    <location>
        <begin position="353"/>
        <end position="398"/>
    </location>
</feature>
<evidence type="ECO:0000256" key="1">
    <source>
        <dbReference type="SAM" id="Coils"/>
    </source>
</evidence>
<keyword evidence="1" id="KW-0175">Coiled coil</keyword>
<dbReference type="AlphaFoldDB" id="A0A2A6C008"/>
<dbReference type="EnsemblMetazoa" id="PPA26911.1">
    <property type="protein sequence ID" value="PPA26911.1"/>
    <property type="gene ID" value="WBGene00116465"/>
</dbReference>
<accession>A0A8R1YJJ9</accession>
<evidence type="ECO:0000313" key="4">
    <source>
        <dbReference type="Proteomes" id="UP000005239"/>
    </source>
</evidence>
<name>A0A2A6C008_PRIPA</name>
<reference evidence="3" key="2">
    <citation type="submission" date="2022-06" db="UniProtKB">
        <authorList>
            <consortium name="EnsemblMetazoa"/>
        </authorList>
    </citation>
    <scope>IDENTIFICATION</scope>
    <source>
        <strain evidence="3">PS312</strain>
    </source>
</reference>
<dbReference type="Gene3D" id="3.30.710.10">
    <property type="entry name" value="Potassium Channel Kv1.1, Chain A"/>
    <property type="match status" value="1"/>
</dbReference>
<evidence type="ECO:0000313" key="3">
    <source>
        <dbReference type="EnsemblMetazoa" id="PPA26911.1"/>
    </source>
</evidence>
<dbReference type="InterPro" id="IPR000210">
    <property type="entry name" value="BTB/POZ_dom"/>
</dbReference>
<feature type="coiled-coil region" evidence="1">
    <location>
        <begin position="25"/>
        <end position="52"/>
    </location>
</feature>
<evidence type="ECO:0000256" key="2">
    <source>
        <dbReference type="SAM" id="MobiDB-lite"/>
    </source>
</evidence>
<dbReference type="PANTHER" id="PTHR22744:SF17">
    <property type="entry name" value="BTB DOMAIN-CONTAINING PROTEIN"/>
    <property type="match status" value="1"/>
</dbReference>
<dbReference type="SUPFAM" id="SSF54695">
    <property type="entry name" value="POZ domain"/>
    <property type="match status" value="1"/>
</dbReference>
<protein>
    <submittedName>
        <fullName evidence="3">BTB domain-containing protein</fullName>
    </submittedName>
</protein>
<dbReference type="Pfam" id="PF00651">
    <property type="entry name" value="BTB"/>
    <property type="match status" value="1"/>
</dbReference>
<feature type="compositionally biased region" description="Acidic residues" evidence="2">
    <location>
        <begin position="366"/>
        <end position="398"/>
    </location>
</feature>